<dbReference type="AlphaFoldDB" id="F2NCY2"/>
<gene>
    <name evidence="1" type="ordered locus">Desac_1715</name>
</gene>
<protein>
    <recommendedName>
        <fullName evidence="3">Lipoprotein</fullName>
    </recommendedName>
</protein>
<dbReference type="EMBL" id="CP002629">
    <property type="protein sequence ID" value="AEB09556.1"/>
    <property type="molecule type" value="Genomic_DNA"/>
</dbReference>
<sequence>MDRQRLSSKELQRTRCFLGLLVIILTVGLGGCATISPYSATAYEQATSLKAEALVLMGKATEPYSQHQTQVEALKLNLEKAYEYAKGRPKNELSIRQWEILKDPERHSLGGFLKRWQQESSLRPAFVQEAKELVADQFDAIIGLESGKPKTAGTK</sequence>
<evidence type="ECO:0000313" key="1">
    <source>
        <dbReference type="EMBL" id="AEB09556.1"/>
    </source>
</evidence>
<reference evidence="2" key="2">
    <citation type="submission" date="2011-03" db="EMBL/GenBank/DDBJ databases">
        <title>The complete genome of Desulfobacca acetoxidans DSM 11109.</title>
        <authorList>
            <consortium name="US DOE Joint Genome Institute (JGI-PGF)"/>
            <person name="Lucas S."/>
            <person name="Copeland A."/>
            <person name="Lapidus A."/>
            <person name="Bruce D."/>
            <person name="Goodwin L."/>
            <person name="Pitluck S."/>
            <person name="Peters L."/>
            <person name="Kyrpides N."/>
            <person name="Mavromatis K."/>
            <person name="Ivanova N."/>
            <person name="Ovchinnikova G."/>
            <person name="Teshima H."/>
            <person name="Detter J.C."/>
            <person name="Han C."/>
            <person name="Land M."/>
            <person name="Hauser L."/>
            <person name="Markowitz V."/>
            <person name="Cheng J.-F."/>
            <person name="Hugenholtz P."/>
            <person name="Woyke T."/>
            <person name="Wu D."/>
            <person name="Spring S."/>
            <person name="Schueler E."/>
            <person name="Brambilla E."/>
            <person name="Klenk H.-P."/>
            <person name="Eisen J.A."/>
        </authorList>
    </citation>
    <scope>NUCLEOTIDE SEQUENCE [LARGE SCALE GENOMIC DNA]</scope>
    <source>
        <strain evidence="2">ATCC 700848 / DSM 11109 / ASRB2</strain>
    </source>
</reference>
<dbReference type="eggNOG" id="ENOG5032SHS">
    <property type="taxonomic scope" value="Bacteria"/>
</dbReference>
<keyword evidence="2" id="KW-1185">Reference proteome</keyword>
<evidence type="ECO:0000313" key="2">
    <source>
        <dbReference type="Proteomes" id="UP000000483"/>
    </source>
</evidence>
<dbReference type="STRING" id="880072.Desac_1715"/>
<name>F2NCY2_DESAR</name>
<dbReference type="KEGG" id="dao:Desac_1715"/>
<accession>F2NCY2</accession>
<organism evidence="1 2">
    <name type="scientific">Desulfobacca acetoxidans (strain ATCC 700848 / DSM 11109 / ASRB2)</name>
    <dbReference type="NCBI Taxonomy" id="880072"/>
    <lineage>
        <taxon>Bacteria</taxon>
        <taxon>Pseudomonadati</taxon>
        <taxon>Thermodesulfobacteriota</taxon>
        <taxon>Desulfobaccia</taxon>
        <taxon>Desulfobaccales</taxon>
        <taxon>Desulfobaccaceae</taxon>
        <taxon>Desulfobacca</taxon>
    </lineage>
</organism>
<dbReference type="Proteomes" id="UP000000483">
    <property type="component" value="Chromosome"/>
</dbReference>
<dbReference type="RefSeq" id="WP_013706666.1">
    <property type="nucleotide sequence ID" value="NC_015388.1"/>
</dbReference>
<reference evidence="1 2" key="1">
    <citation type="journal article" date="2011" name="Stand. Genomic Sci.">
        <title>Complete genome sequence of the acetate-degrading sulfate reducer Desulfobacca acetoxidans type strain (ASRB2).</title>
        <authorList>
            <person name="Goker M."/>
            <person name="Teshima H."/>
            <person name="Lapidus A."/>
            <person name="Nolan M."/>
            <person name="Lucas S."/>
            <person name="Hammon N."/>
            <person name="Deshpande S."/>
            <person name="Cheng J.F."/>
            <person name="Tapia R."/>
            <person name="Han C."/>
            <person name="Goodwin L."/>
            <person name="Pitluck S."/>
            <person name="Huntemann M."/>
            <person name="Liolios K."/>
            <person name="Ivanova N."/>
            <person name="Pagani I."/>
            <person name="Mavromatis K."/>
            <person name="Ovchinikova G."/>
            <person name="Pati A."/>
            <person name="Chen A."/>
            <person name="Palaniappan K."/>
            <person name="Land M."/>
            <person name="Hauser L."/>
            <person name="Brambilla E.M."/>
            <person name="Rohde M."/>
            <person name="Spring S."/>
            <person name="Detter J.C."/>
            <person name="Woyke T."/>
            <person name="Bristow J."/>
            <person name="Eisen J.A."/>
            <person name="Markowitz V."/>
            <person name="Hugenholtz P."/>
            <person name="Kyrpides N.C."/>
            <person name="Klenk H.P."/>
        </authorList>
    </citation>
    <scope>NUCLEOTIDE SEQUENCE [LARGE SCALE GENOMIC DNA]</scope>
    <source>
        <strain evidence="2">ATCC 700848 / DSM 11109 / ASRB2</strain>
    </source>
</reference>
<dbReference type="HOGENOM" id="CLU_141494_0_0_7"/>
<dbReference type="PROSITE" id="PS51257">
    <property type="entry name" value="PROKAR_LIPOPROTEIN"/>
    <property type="match status" value="1"/>
</dbReference>
<proteinExistence type="predicted"/>
<evidence type="ECO:0008006" key="3">
    <source>
        <dbReference type="Google" id="ProtNLM"/>
    </source>
</evidence>